<gene>
    <name evidence="1" type="ORF">FHU10_3556</name>
</gene>
<evidence type="ECO:0000313" key="1">
    <source>
        <dbReference type="EMBL" id="TVZ70952.1"/>
    </source>
</evidence>
<sequence>MYSQSYTHFNTVFLITLLASFLTCRDCFTSVISERKIGPEAILSPLQRAFLLL</sequence>
<name>A0A542D056_SERFO</name>
<protein>
    <submittedName>
        <fullName evidence="1">Uncharacterized protein</fullName>
    </submittedName>
</protein>
<organism evidence="1">
    <name type="scientific">Serratia fonticola</name>
    <dbReference type="NCBI Taxonomy" id="47917"/>
    <lineage>
        <taxon>Bacteria</taxon>
        <taxon>Pseudomonadati</taxon>
        <taxon>Pseudomonadota</taxon>
        <taxon>Gammaproteobacteria</taxon>
        <taxon>Enterobacterales</taxon>
        <taxon>Yersiniaceae</taxon>
        <taxon>Serratia</taxon>
    </lineage>
</organism>
<proteinExistence type="predicted"/>
<dbReference type="AlphaFoldDB" id="A0A542D056"/>
<comment type="caution">
    <text evidence="1">The sequence shown here is derived from an EMBL/GenBank/DDBJ whole genome shotgun (WGS) entry which is preliminary data.</text>
</comment>
<accession>A0A542D056</accession>
<reference evidence="1" key="1">
    <citation type="submission" date="2019-06" db="EMBL/GenBank/DDBJ databases">
        <authorList>
            <person name="Deangelis K."/>
            <person name="Huntemann M."/>
            <person name="Clum A."/>
            <person name="Pillay M."/>
            <person name="Palaniappan K."/>
            <person name="Varghese N."/>
            <person name="Mikhailova N."/>
            <person name="Stamatis D."/>
            <person name="Reddy T."/>
            <person name="Daum C."/>
            <person name="Shapiro N."/>
            <person name="Ivanova N."/>
            <person name="Kyrpides N."/>
            <person name="Woyke T."/>
        </authorList>
    </citation>
    <scope>NUCLEOTIDE SEQUENCE [LARGE SCALE GENOMIC DNA]</scope>
    <source>
        <strain evidence="1">128R</strain>
    </source>
</reference>
<dbReference type="EMBL" id="VISQ01000001">
    <property type="protein sequence ID" value="TVZ70952.1"/>
    <property type="molecule type" value="Genomic_DNA"/>
</dbReference>
<reference evidence="1" key="2">
    <citation type="submission" date="2019-08" db="EMBL/GenBank/DDBJ databases">
        <title>Investigation of anaerobic lignin degradation for improved lignocellulosic biofuels.</title>
        <authorList>
            <person name="Deangelis K.PhD."/>
        </authorList>
    </citation>
    <scope>NUCLEOTIDE SEQUENCE [LARGE SCALE GENOMIC DNA]</scope>
    <source>
        <strain evidence="1">128R</strain>
    </source>
</reference>